<accession>A0ABS6I9C9</accession>
<reference evidence="1 2" key="1">
    <citation type="submission" date="2021-06" db="EMBL/GenBank/DDBJ databases">
        <authorList>
            <person name="Jeong J.W."/>
        </authorList>
    </citation>
    <scope>NUCLEOTIDE SEQUENCE [LARGE SCALE GENOMIC DNA]</scope>
    <source>
        <strain evidence="1 2">MMS21-TAE1-1</strain>
    </source>
</reference>
<organism evidence="1 2">
    <name type="scientific">Paenarthrobacter aromaticivorans</name>
    <dbReference type="NCBI Taxonomy" id="2849150"/>
    <lineage>
        <taxon>Bacteria</taxon>
        <taxon>Bacillati</taxon>
        <taxon>Actinomycetota</taxon>
        <taxon>Actinomycetes</taxon>
        <taxon>Micrococcales</taxon>
        <taxon>Micrococcaceae</taxon>
        <taxon>Paenarthrobacter</taxon>
    </lineage>
</organism>
<dbReference type="RefSeq" id="WP_216926435.1">
    <property type="nucleotide sequence ID" value="NZ_JAHOPC010000013.1"/>
</dbReference>
<evidence type="ECO:0000313" key="1">
    <source>
        <dbReference type="EMBL" id="MBU8868316.1"/>
    </source>
</evidence>
<proteinExistence type="predicted"/>
<dbReference type="EMBL" id="JAHOPC010000013">
    <property type="protein sequence ID" value="MBU8868316.1"/>
    <property type="molecule type" value="Genomic_DNA"/>
</dbReference>
<sequence length="422" mass="46218">MSMKIAAALDATRTLFEVSPDLEFSSVDRVITGKTAGGLRIEAYGTFAENPQKLLCFLPSAQPSSTPPKVPFYPRWSWATAFENWDVVSLSDPMLNYAPDLAASWFASSDEDIVSELATFIRLYCDRRGITLDNVILYGSSMGGFGSLMIAAELRVAHAVAEVPQLDLLRYPVKSSLADVERLALNGRALADLAGEHPNRTDVYSRFESSRCIPPITIVTNRGDSAFEETLSFVGRLQGLAASVDSIGSVSLHQTSRNEGHAVQPTPFMIKFLKSVAEIQSVPTAYYPSAEHESQRLEFPQCHVENDGSWGERELQEAVTWIKTAGDSEITVEFKAVNPASGSNKGLVFCAAVRGSTREMLSQQGFSYSSYRNIGYYKYVGLGEGMSSHVIQLRFAPEVSVDAIGLASWDVKAPTIYDLQFS</sequence>
<comment type="caution">
    <text evidence="1">The sequence shown here is derived from an EMBL/GenBank/DDBJ whole genome shotgun (WGS) entry which is preliminary data.</text>
</comment>
<dbReference type="Proteomes" id="UP000824166">
    <property type="component" value="Unassembled WGS sequence"/>
</dbReference>
<protein>
    <submittedName>
        <fullName evidence="1">Uncharacterized protein</fullName>
    </submittedName>
</protein>
<name>A0ABS6I9C9_9MICC</name>
<keyword evidence="2" id="KW-1185">Reference proteome</keyword>
<evidence type="ECO:0000313" key="2">
    <source>
        <dbReference type="Proteomes" id="UP000824166"/>
    </source>
</evidence>
<gene>
    <name evidence="1" type="ORF">KSW38_18650</name>
</gene>